<dbReference type="Proteomes" id="UP001180453">
    <property type="component" value="Unassembled WGS sequence"/>
</dbReference>
<sequence length="184" mass="20664">MTSTLIADLLAHPADADRLMREACAALRARPAPLVPPDPTTLRTGLARIAQNGIDSGLDAVLHRLIDDAPKGSVTDELAALLRPPELAWDEAQEIDWAARHWDACRKEGQLDEELAADFGEYWRELEWSALRQHLVRIGHGHAEERRLLAHIAKTSSRYVAFGPLKRAMETRFPEFFEPGFTLR</sequence>
<comment type="caution">
    <text evidence="1">The sequence shown here is derived from an EMBL/GenBank/DDBJ whole genome shotgun (WGS) entry which is preliminary data.</text>
</comment>
<accession>A0ABU1YLR5</accession>
<evidence type="ECO:0000313" key="1">
    <source>
        <dbReference type="EMBL" id="MDR7269792.1"/>
    </source>
</evidence>
<dbReference type="EMBL" id="JAVDXU010000001">
    <property type="protein sequence ID" value="MDR7269792.1"/>
    <property type="molecule type" value="Genomic_DNA"/>
</dbReference>
<evidence type="ECO:0000313" key="2">
    <source>
        <dbReference type="Proteomes" id="UP001180453"/>
    </source>
</evidence>
<keyword evidence="2" id="KW-1185">Reference proteome</keyword>
<gene>
    <name evidence="1" type="ORF">J2X20_002421</name>
</gene>
<proteinExistence type="predicted"/>
<reference evidence="1 2" key="1">
    <citation type="submission" date="2023-07" db="EMBL/GenBank/DDBJ databases">
        <title>Sorghum-associated microbial communities from plants grown in Nebraska, USA.</title>
        <authorList>
            <person name="Schachtman D."/>
        </authorList>
    </citation>
    <scope>NUCLEOTIDE SEQUENCE [LARGE SCALE GENOMIC DNA]</scope>
    <source>
        <strain evidence="1 2">BE314</strain>
    </source>
</reference>
<organism evidence="1 2">
    <name type="scientific">Roseateles saccharophilus</name>
    <name type="common">Pseudomonas saccharophila</name>
    <dbReference type="NCBI Taxonomy" id="304"/>
    <lineage>
        <taxon>Bacteria</taxon>
        <taxon>Pseudomonadati</taxon>
        <taxon>Pseudomonadota</taxon>
        <taxon>Betaproteobacteria</taxon>
        <taxon>Burkholderiales</taxon>
        <taxon>Sphaerotilaceae</taxon>
        <taxon>Roseateles</taxon>
    </lineage>
</organism>
<name>A0ABU1YLR5_ROSSA</name>
<protein>
    <submittedName>
        <fullName evidence="1">Uncharacterized protein</fullName>
    </submittedName>
</protein>
<dbReference type="RefSeq" id="WP_310264904.1">
    <property type="nucleotide sequence ID" value="NZ_JAVDXU010000001.1"/>
</dbReference>